<dbReference type="Gene3D" id="3.20.20.80">
    <property type="entry name" value="Glycosidases"/>
    <property type="match status" value="1"/>
</dbReference>
<evidence type="ECO:0000256" key="4">
    <source>
        <dbReference type="ARBA" id="ARBA00022729"/>
    </source>
</evidence>
<dbReference type="RefSeq" id="WP_136825891.1">
    <property type="nucleotide sequence ID" value="NZ_SWBP01000002.1"/>
</dbReference>
<dbReference type="SMART" id="SM00812">
    <property type="entry name" value="Alpha_L_fucos"/>
    <property type="match status" value="1"/>
</dbReference>
<keyword evidence="5 9" id="KW-0378">Hydrolase</keyword>
<dbReference type="InterPro" id="IPR017853">
    <property type="entry name" value="GH"/>
</dbReference>
<dbReference type="GO" id="GO:0006004">
    <property type="term" value="P:fucose metabolic process"/>
    <property type="evidence" value="ECO:0007669"/>
    <property type="project" value="InterPro"/>
</dbReference>
<evidence type="ECO:0000256" key="2">
    <source>
        <dbReference type="ARBA" id="ARBA00007951"/>
    </source>
</evidence>
<comment type="similarity">
    <text evidence="2">Belongs to the glycosyl hydrolase 29 family.</text>
</comment>
<comment type="function">
    <text evidence="1">Alpha-L-fucosidase is responsible for hydrolyzing the alpha-1,6-linked fucose joined to the reducing-end N-acetylglucosamine of the carbohydrate moieties of glycoproteins.</text>
</comment>
<dbReference type="PRINTS" id="PR00741">
    <property type="entry name" value="GLHYDRLASE29"/>
</dbReference>
<sequence>MKLQYRMLYLLGLLLCLNITTIRAQTKVLSEEELLLKEVEMKWFRDAKFGMFIHWGLYSIIGQGEWAMFNKRIDVDEYAKLSEQFSAQKYNADAWAAVAEEAGMKYMVMVAKHHDGFALWDSKASTNGFNSVNSAAKKDFVAEYVTAAKKRNLKVGLYYSPLDWRFPGFFFPDMYKKSAEEMKTQTYGQVKELLSNYGQIDLLWYDGGEDTWLGHGGIEFGGSSPSWHVRPKDKPYKGAFSWEPLKMNSIVRELQPKIVINPRNGWKGDFDTREQVDGGMQTDRPWERCYTISKGGWGWKPNAVVWPLDSLVKKLAKVVCMDGNLLLNVGPNAAGEIEPEQISRLKEMGAWLKINGESIYGTRGGPIAYNENWGGATIKGNIMYLHVMKWPKNGNLEISYKGQKIAKASYLASSDKVKFSQDPEKIIINTPTQIPNGIDTVIKLQLK</sequence>
<comment type="caution">
    <text evidence="9">The sequence shown here is derived from an EMBL/GenBank/DDBJ whole genome shotgun (WGS) entry which is preliminary data.</text>
</comment>
<evidence type="ECO:0000256" key="5">
    <source>
        <dbReference type="ARBA" id="ARBA00022801"/>
    </source>
</evidence>
<dbReference type="InterPro" id="IPR057739">
    <property type="entry name" value="Glyco_hydro_29_N"/>
</dbReference>
<keyword evidence="10" id="KW-1185">Reference proteome</keyword>
<evidence type="ECO:0000256" key="6">
    <source>
        <dbReference type="ARBA" id="ARBA00023295"/>
    </source>
</evidence>
<dbReference type="PANTHER" id="PTHR10030">
    <property type="entry name" value="ALPHA-L-FUCOSIDASE"/>
    <property type="match status" value="1"/>
</dbReference>
<evidence type="ECO:0000256" key="1">
    <source>
        <dbReference type="ARBA" id="ARBA00004071"/>
    </source>
</evidence>
<accession>A0A4U1C6S3</accession>
<dbReference type="PIRSF" id="PIRSF001092">
    <property type="entry name" value="Alpha-L-fucosidase"/>
    <property type="match status" value="1"/>
</dbReference>
<organism evidence="9 10">
    <name type="scientific">Pedobacter cryophilus</name>
    <dbReference type="NCBI Taxonomy" id="2571271"/>
    <lineage>
        <taxon>Bacteria</taxon>
        <taxon>Pseudomonadati</taxon>
        <taxon>Bacteroidota</taxon>
        <taxon>Sphingobacteriia</taxon>
        <taxon>Sphingobacteriales</taxon>
        <taxon>Sphingobacteriaceae</taxon>
        <taxon>Pedobacter</taxon>
    </lineage>
</organism>
<evidence type="ECO:0000259" key="8">
    <source>
        <dbReference type="Pfam" id="PF01120"/>
    </source>
</evidence>
<dbReference type="PANTHER" id="PTHR10030:SF37">
    <property type="entry name" value="ALPHA-L-FUCOSIDASE-RELATED"/>
    <property type="match status" value="1"/>
</dbReference>
<dbReference type="OrthoDB" id="107551at2"/>
<protein>
    <recommendedName>
        <fullName evidence="3">alpha-L-fucosidase</fullName>
        <ecNumber evidence="3">3.2.1.51</ecNumber>
    </recommendedName>
</protein>
<name>A0A4U1C6S3_9SPHI</name>
<proteinExistence type="inferred from homology"/>
<dbReference type="EMBL" id="SWBP01000002">
    <property type="protein sequence ID" value="TKB99080.1"/>
    <property type="molecule type" value="Genomic_DNA"/>
</dbReference>
<dbReference type="GO" id="GO:0004560">
    <property type="term" value="F:alpha-L-fucosidase activity"/>
    <property type="evidence" value="ECO:0007669"/>
    <property type="project" value="InterPro"/>
</dbReference>
<dbReference type="Gene3D" id="2.60.40.1180">
    <property type="entry name" value="Golgi alpha-mannosidase II"/>
    <property type="match status" value="1"/>
</dbReference>
<dbReference type="InterPro" id="IPR016286">
    <property type="entry name" value="FUC_metazoa-typ"/>
</dbReference>
<dbReference type="InterPro" id="IPR000933">
    <property type="entry name" value="Glyco_hydro_29"/>
</dbReference>
<dbReference type="GO" id="GO:0005764">
    <property type="term" value="C:lysosome"/>
    <property type="evidence" value="ECO:0007669"/>
    <property type="project" value="TreeGrafter"/>
</dbReference>
<dbReference type="InterPro" id="IPR013780">
    <property type="entry name" value="Glyco_hydro_b"/>
</dbReference>
<keyword evidence="6" id="KW-0326">Glycosidase</keyword>
<dbReference type="Pfam" id="PF01120">
    <property type="entry name" value="Alpha_L_fucos"/>
    <property type="match status" value="1"/>
</dbReference>
<feature type="site" description="May be important for catalysis" evidence="7">
    <location>
        <position position="289"/>
    </location>
</feature>
<gene>
    <name evidence="9" type="ORF">FA046_08195</name>
</gene>
<evidence type="ECO:0000313" key="10">
    <source>
        <dbReference type="Proteomes" id="UP000308181"/>
    </source>
</evidence>
<dbReference type="Proteomes" id="UP000308181">
    <property type="component" value="Unassembled WGS sequence"/>
</dbReference>
<dbReference type="AlphaFoldDB" id="A0A4U1C6S3"/>
<dbReference type="EC" id="3.2.1.51" evidence="3"/>
<evidence type="ECO:0000256" key="3">
    <source>
        <dbReference type="ARBA" id="ARBA00012662"/>
    </source>
</evidence>
<evidence type="ECO:0000313" key="9">
    <source>
        <dbReference type="EMBL" id="TKB99080.1"/>
    </source>
</evidence>
<dbReference type="SUPFAM" id="SSF51445">
    <property type="entry name" value="(Trans)glycosidases"/>
    <property type="match status" value="1"/>
</dbReference>
<dbReference type="GO" id="GO:0016139">
    <property type="term" value="P:glycoside catabolic process"/>
    <property type="evidence" value="ECO:0007669"/>
    <property type="project" value="TreeGrafter"/>
</dbReference>
<reference evidence="9 10" key="1">
    <citation type="submission" date="2019-04" db="EMBL/GenBank/DDBJ databases">
        <title>Pedobacter sp. AR-3-17 sp. nov., isolated from Arctic soil.</title>
        <authorList>
            <person name="Dahal R.H."/>
            <person name="Kim D.-U."/>
        </authorList>
    </citation>
    <scope>NUCLEOTIDE SEQUENCE [LARGE SCALE GENOMIC DNA]</scope>
    <source>
        <strain evidence="9 10">AR-3-17</strain>
    </source>
</reference>
<keyword evidence="4" id="KW-0732">Signal</keyword>
<evidence type="ECO:0000256" key="7">
    <source>
        <dbReference type="PIRSR" id="PIRSR001092-1"/>
    </source>
</evidence>
<feature type="domain" description="Glycoside hydrolase family 29 N-terminal" evidence="8">
    <location>
        <begin position="24"/>
        <end position="357"/>
    </location>
</feature>